<evidence type="ECO:0000256" key="8">
    <source>
        <dbReference type="NCBIfam" id="TIGR00188"/>
    </source>
</evidence>
<dbReference type="Gene3D" id="3.30.230.10">
    <property type="match status" value="1"/>
</dbReference>
<keyword evidence="2 7" id="KW-0819">tRNA processing</keyword>
<evidence type="ECO:0000256" key="5">
    <source>
        <dbReference type="ARBA" id="ARBA00022801"/>
    </source>
</evidence>
<protein>
    <recommendedName>
        <fullName evidence="7 8">Ribonuclease P protein component</fullName>
        <shortName evidence="7">RNase P protein</shortName>
        <shortName evidence="7">RNaseP protein</shortName>
        <ecNumber evidence="7 8">3.1.26.5</ecNumber>
    </recommendedName>
    <alternativeName>
        <fullName evidence="7">Protein C5</fullName>
    </alternativeName>
</protein>
<dbReference type="PANTHER" id="PTHR33992">
    <property type="entry name" value="RIBONUCLEASE P PROTEIN COMPONENT"/>
    <property type="match status" value="1"/>
</dbReference>
<dbReference type="SUPFAM" id="SSF54211">
    <property type="entry name" value="Ribosomal protein S5 domain 2-like"/>
    <property type="match status" value="1"/>
</dbReference>
<dbReference type="NCBIfam" id="TIGR00188">
    <property type="entry name" value="rnpA"/>
    <property type="match status" value="1"/>
</dbReference>
<evidence type="ECO:0000256" key="1">
    <source>
        <dbReference type="ARBA" id="ARBA00002663"/>
    </source>
</evidence>
<evidence type="ECO:0000256" key="3">
    <source>
        <dbReference type="ARBA" id="ARBA00022722"/>
    </source>
</evidence>
<dbReference type="AlphaFoldDB" id="A0A379DDE0"/>
<evidence type="ECO:0000256" key="2">
    <source>
        <dbReference type="ARBA" id="ARBA00022694"/>
    </source>
</evidence>
<dbReference type="InterPro" id="IPR000100">
    <property type="entry name" value="RNase_P"/>
</dbReference>
<evidence type="ECO:0000256" key="4">
    <source>
        <dbReference type="ARBA" id="ARBA00022759"/>
    </source>
</evidence>
<organism evidence="9 10">
    <name type="scientific">Peptoniphilus indolicus</name>
    <dbReference type="NCBI Taxonomy" id="33030"/>
    <lineage>
        <taxon>Bacteria</taxon>
        <taxon>Bacillati</taxon>
        <taxon>Bacillota</taxon>
        <taxon>Tissierellia</taxon>
        <taxon>Tissierellales</taxon>
        <taxon>Peptoniphilaceae</taxon>
        <taxon>Peptoniphilus</taxon>
    </lineage>
</organism>
<dbReference type="InterPro" id="IPR020539">
    <property type="entry name" value="RNase_P_CS"/>
</dbReference>
<dbReference type="GO" id="GO:0001682">
    <property type="term" value="P:tRNA 5'-leader removal"/>
    <property type="evidence" value="ECO:0007669"/>
    <property type="project" value="UniProtKB-UniRule"/>
</dbReference>
<evidence type="ECO:0000313" key="9">
    <source>
        <dbReference type="EMBL" id="SUB75582.1"/>
    </source>
</evidence>
<name>A0A379DDE0_9FIRM</name>
<dbReference type="PROSITE" id="PS00648">
    <property type="entry name" value="RIBONUCLEASE_P"/>
    <property type="match status" value="1"/>
</dbReference>
<dbReference type="HAMAP" id="MF_00227">
    <property type="entry name" value="RNase_P"/>
    <property type="match status" value="1"/>
</dbReference>
<dbReference type="GO" id="GO:0042781">
    <property type="term" value="F:3'-tRNA processing endoribonuclease activity"/>
    <property type="evidence" value="ECO:0007669"/>
    <property type="project" value="TreeGrafter"/>
</dbReference>
<keyword evidence="6 7" id="KW-0694">RNA-binding</keyword>
<reference evidence="9 10" key="1">
    <citation type="submission" date="2018-06" db="EMBL/GenBank/DDBJ databases">
        <authorList>
            <consortium name="Pathogen Informatics"/>
            <person name="Doyle S."/>
        </authorList>
    </citation>
    <scope>NUCLEOTIDE SEQUENCE [LARGE SCALE GENOMIC DNA]</scope>
    <source>
        <strain evidence="9 10">NCTC11088</strain>
    </source>
</reference>
<dbReference type="GO" id="GO:0030677">
    <property type="term" value="C:ribonuclease P complex"/>
    <property type="evidence" value="ECO:0007669"/>
    <property type="project" value="TreeGrafter"/>
</dbReference>
<dbReference type="GO" id="GO:0000049">
    <property type="term" value="F:tRNA binding"/>
    <property type="evidence" value="ECO:0007669"/>
    <property type="project" value="UniProtKB-UniRule"/>
</dbReference>
<gene>
    <name evidence="7 9" type="primary">rnpA</name>
    <name evidence="9" type="ORF">NCTC11088_01380</name>
</gene>
<evidence type="ECO:0000256" key="7">
    <source>
        <dbReference type="HAMAP-Rule" id="MF_00227"/>
    </source>
</evidence>
<evidence type="ECO:0000256" key="6">
    <source>
        <dbReference type="ARBA" id="ARBA00022884"/>
    </source>
</evidence>
<dbReference type="EMBL" id="UGTH01000001">
    <property type="protein sequence ID" value="SUB75582.1"/>
    <property type="molecule type" value="Genomic_DNA"/>
</dbReference>
<dbReference type="InterPro" id="IPR020568">
    <property type="entry name" value="Ribosomal_Su5_D2-typ_SF"/>
</dbReference>
<comment type="subunit">
    <text evidence="7">Consists of a catalytic RNA component (M1 or rnpB) and a protein subunit.</text>
</comment>
<accession>A0A379DDE0</accession>
<comment type="catalytic activity">
    <reaction evidence="7">
        <text>Endonucleolytic cleavage of RNA, removing 5'-extranucleotides from tRNA precursor.</text>
        <dbReference type="EC" id="3.1.26.5"/>
    </reaction>
</comment>
<comment type="similarity">
    <text evidence="7">Belongs to the RnpA family.</text>
</comment>
<dbReference type="GO" id="GO:0004526">
    <property type="term" value="F:ribonuclease P activity"/>
    <property type="evidence" value="ECO:0007669"/>
    <property type="project" value="UniProtKB-UniRule"/>
</dbReference>
<keyword evidence="3 7" id="KW-0540">Nuclease</keyword>
<dbReference type="Proteomes" id="UP000254777">
    <property type="component" value="Unassembled WGS sequence"/>
</dbReference>
<evidence type="ECO:0000313" key="10">
    <source>
        <dbReference type="Proteomes" id="UP000254777"/>
    </source>
</evidence>
<dbReference type="InterPro" id="IPR014721">
    <property type="entry name" value="Ribsml_uS5_D2-typ_fold_subgr"/>
</dbReference>
<proteinExistence type="inferred from homology"/>
<sequence>MQEEEKVEKYFQRKLNIKDCYLKKNRDFQRVYSKKRTDGNKTFTLFYKKNGLDYKRVGFVITKKVAKAVWRNKIKRRLREIYRANFDVLKDGYDYVFVVKNQAIELEYKDLEKSFLHLAKRFEKNGKNSKVVN</sequence>
<comment type="function">
    <text evidence="1 7">RNaseP catalyzes the removal of the 5'-leader sequence from pre-tRNA to produce the mature 5'-terminus. It can also cleave other RNA substrates such as 4.5S RNA. The protein component plays an auxiliary but essential role in vivo by binding to the 5'-leader sequence and broadening the substrate specificity of the ribozyme.</text>
</comment>
<dbReference type="PANTHER" id="PTHR33992:SF1">
    <property type="entry name" value="RIBONUCLEASE P PROTEIN COMPONENT"/>
    <property type="match status" value="1"/>
</dbReference>
<dbReference type="EC" id="3.1.26.5" evidence="7 8"/>
<keyword evidence="4 7" id="KW-0255">Endonuclease</keyword>
<dbReference type="Pfam" id="PF00825">
    <property type="entry name" value="Ribonuclease_P"/>
    <property type="match status" value="1"/>
</dbReference>
<keyword evidence="5 7" id="KW-0378">Hydrolase</keyword>